<evidence type="ECO:0000313" key="12">
    <source>
        <dbReference type="Proteomes" id="UP000078492"/>
    </source>
</evidence>
<evidence type="ECO:0000256" key="7">
    <source>
        <dbReference type="ARBA" id="ARBA00023125"/>
    </source>
</evidence>
<keyword evidence="7" id="KW-0238">DNA-binding</keyword>
<name>A0A151JQH8_9HYME</name>
<dbReference type="EMBL" id="KQ978645">
    <property type="protein sequence ID" value="KYN29458.1"/>
    <property type="molecule type" value="Genomic_DNA"/>
</dbReference>
<feature type="transmembrane region" description="Helical" evidence="9">
    <location>
        <begin position="95"/>
        <end position="118"/>
    </location>
</feature>
<evidence type="ECO:0000256" key="9">
    <source>
        <dbReference type="SAM" id="Phobius"/>
    </source>
</evidence>
<keyword evidence="4" id="KW-0548">Nucleotidyltransferase</keyword>
<keyword evidence="6" id="KW-0239">DNA-directed DNA polymerase</keyword>
<feature type="transmembrane region" description="Helical" evidence="9">
    <location>
        <begin position="192"/>
        <end position="211"/>
    </location>
</feature>
<evidence type="ECO:0000313" key="11">
    <source>
        <dbReference type="EMBL" id="KYN29458.1"/>
    </source>
</evidence>
<sequence>LLDLKYYSTCYMQSDERERFLLWYNEAKRSNYVFHFMKEIVSYCKNDVMILRRACLTFRKMFNKCGKFCPFEESTTIALACSRVYRKNFLQKNMIGFQIPGSVIVTLQLLLWILATISYTFSNVPLPASRQDGRLPEFSFFFILRLTSFALFLLFFVSSSFFLSSRLSSLSYSFRLISFVFSSRLSSQCRHLPYLLLGVLSVVASSSLLVTRRLFLVTSSSLLTTRRLFPRSVVYNIPTIRYVDVCSFYPYICKTGKFPVKHPTVYVGKECRELTGSSGVEIDKVEGLVYCTILPPRTLYHPVLPVRMHGKLMFALCRSCCENMYQSNCTHENTMEREFTGTWVADEIPKAVSIGQYNPETKEGGCFINTFLKIKQEASDWPSTCVDKELKIQYIDEYERTEGVKLDSIGKICVNPGLRVTTRNRLIQLLSSNEVDVTSILPVNDDVIEVCKVKDVTFNLANS</sequence>
<comment type="catalytic activity">
    <reaction evidence="8">
        <text>DNA(n) + a 2'-deoxyribonucleoside 5'-triphosphate = DNA(n+1) + diphosphate</text>
        <dbReference type="Rhea" id="RHEA:22508"/>
        <dbReference type="Rhea" id="RHEA-COMP:17339"/>
        <dbReference type="Rhea" id="RHEA-COMP:17340"/>
        <dbReference type="ChEBI" id="CHEBI:33019"/>
        <dbReference type="ChEBI" id="CHEBI:61560"/>
        <dbReference type="ChEBI" id="CHEBI:173112"/>
        <dbReference type="EC" id="2.7.7.7"/>
    </reaction>
</comment>
<keyword evidence="3" id="KW-0808">Transferase</keyword>
<gene>
    <name evidence="11" type="ORF">ALC57_01096</name>
</gene>
<dbReference type="Pfam" id="PF03175">
    <property type="entry name" value="DNA_pol_B_2"/>
    <property type="match status" value="1"/>
</dbReference>
<dbReference type="EC" id="2.7.7.7" evidence="2"/>
<dbReference type="InterPro" id="IPR004868">
    <property type="entry name" value="DNA-dir_DNA_pol_B_mt/vir"/>
</dbReference>
<comment type="similarity">
    <text evidence="1">Belongs to the DNA polymerase type-B family.</text>
</comment>
<dbReference type="GO" id="GO:0003887">
    <property type="term" value="F:DNA-directed DNA polymerase activity"/>
    <property type="evidence" value="ECO:0007669"/>
    <property type="project" value="UniProtKB-KW"/>
</dbReference>
<dbReference type="GO" id="GO:0000166">
    <property type="term" value="F:nucleotide binding"/>
    <property type="evidence" value="ECO:0007669"/>
    <property type="project" value="InterPro"/>
</dbReference>
<feature type="domain" description="DNA-directed DNA polymerase family B mitochondria/virus" evidence="10">
    <location>
        <begin position="240"/>
        <end position="357"/>
    </location>
</feature>
<evidence type="ECO:0000256" key="8">
    <source>
        <dbReference type="ARBA" id="ARBA00049244"/>
    </source>
</evidence>
<organism evidence="11 12">
    <name type="scientific">Trachymyrmex cornetzi</name>
    <dbReference type="NCBI Taxonomy" id="471704"/>
    <lineage>
        <taxon>Eukaryota</taxon>
        <taxon>Metazoa</taxon>
        <taxon>Ecdysozoa</taxon>
        <taxon>Arthropoda</taxon>
        <taxon>Hexapoda</taxon>
        <taxon>Insecta</taxon>
        <taxon>Pterygota</taxon>
        <taxon>Neoptera</taxon>
        <taxon>Endopterygota</taxon>
        <taxon>Hymenoptera</taxon>
        <taxon>Apocrita</taxon>
        <taxon>Aculeata</taxon>
        <taxon>Formicoidea</taxon>
        <taxon>Formicidae</taxon>
        <taxon>Myrmicinae</taxon>
        <taxon>Trachymyrmex</taxon>
    </lineage>
</organism>
<feature type="transmembrane region" description="Helical" evidence="9">
    <location>
        <begin position="138"/>
        <end position="157"/>
    </location>
</feature>
<evidence type="ECO:0000256" key="3">
    <source>
        <dbReference type="ARBA" id="ARBA00022679"/>
    </source>
</evidence>
<dbReference type="GO" id="GO:0006260">
    <property type="term" value="P:DNA replication"/>
    <property type="evidence" value="ECO:0007669"/>
    <property type="project" value="UniProtKB-KW"/>
</dbReference>
<evidence type="ECO:0000256" key="5">
    <source>
        <dbReference type="ARBA" id="ARBA00022705"/>
    </source>
</evidence>
<dbReference type="PANTHER" id="PTHR33568:SF3">
    <property type="entry name" value="DNA-DIRECTED DNA POLYMERASE"/>
    <property type="match status" value="1"/>
</dbReference>
<evidence type="ECO:0000256" key="1">
    <source>
        <dbReference type="ARBA" id="ARBA00005755"/>
    </source>
</evidence>
<protein>
    <recommendedName>
        <fullName evidence="2">DNA-directed DNA polymerase</fullName>
        <ecNumber evidence="2">2.7.7.7</ecNumber>
    </recommendedName>
</protein>
<dbReference type="PANTHER" id="PTHR33568">
    <property type="entry name" value="DNA POLYMERASE"/>
    <property type="match status" value="1"/>
</dbReference>
<feature type="non-terminal residue" evidence="11">
    <location>
        <position position="1"/>
    </location>
</feature>
<keyword evidence="12" id="KW-1185">Reference proteome</keyword>
<keyword evidence="9" id="KW-0472">Membrane</keyword>
<evidence type="ECO:0000256" key="6">
    <source>
        <dbReference type="ARBA" id="ARBA00022932"/>
    </source>
</evidence>
<keyword evidence="9" id="KW-0812">Transmembrane</keyword>
<evidence type="ECO:0000256" key="2">
    <source>
        <dbReference type="ARBA" id="ARBA00012417"/>
    </source>
</evidence>
<evidence type="ECO:0000259" key="10">
    <source>
        <dbReference type="Pfam" id="PF03175"/>
    </source>
</evidence>
<keyword evidence="5" id="KW-0235">DNA replication</keyword>
<evidence type="ECO:0000256" key="4">
    <source>
        <dbReference type="ARBA" id="ARBA00022695"/>
    </source>
</evidence>
<dbReference type="SUPFAM" id="SSF56672">
    <property type="entry name" value="DNA/RNA polymerases"/>
    <property type="match status" value="1"/>
</dbReference>
<dbReference type="Proteomes" id="UP000078492">
    <property type="component" value="Unassembled WGS sequence"/>
</dbReference>
<keyword evidence="9" id="KW-1133">Transmembrane helix</keyword>
<dbReference type="InterPro" id="IPR043502">
    <property type="entry name" value="DNA/RNA_pol_sf"/>
</dbReference>
<reference evidence="11 12" key="1">
    <citation type="submission" date="2015-09" db="EMBL/GenBank/DDBJ databases">
        <title>Trachymyrmex cornetzi WGS genome.</title>
        <authorList>
            <person name="Nygaard S."/>
            <person name="Hu H."/>
            <person name="Boomsma J."/>
            <person name="Zhang G."/>
        </authorList>
    </citation>
    <scope>NUCLEOTIDE SEQUENCE [LARGE SCALE GENOMIC DNA]</scope>
    <source>
        <strain evidence="11">Tcor2-1</strain>
        <tissue evidence="11">Whole body</tissue>
    </source>
</reference>
<dbReference type="AlphaFoldDB" id="A0A151JQH8"/>
<proteinExistence type="inferred from homology"/>
<dbReference type="GO" id="GO:0003677">
    <property type="term" value="F:DNA binding"/>
    <property type="evidence" value="ECO:0007669"/>
    <property type="project" value="UniProtKB-KW"/>
</dbReference>
<accession>A0A151JQH8</accession>